<accession>A0AAN8S531</accession>
<evidence type="ECO:0000313" key="3">
    <source>
        <dbReference type="Proteomes" id="UP001372834"/>
    </source>
</evidence>
<sequence length="76" mass="8502">RNDTGKYKESDQLFGIVTIFGLVLTPCYVSRTKIHPGGQGLMVCFAKFRFVITVRKNGSSAKCETDDGKYFEGFVQ</sequence>
<proteinExistence type="predicted"/>
<keyword evidence="1" id="KW-0812">Transmembrane</keyword>
<evidence type="ECO:0000313" key="2">
    <source>
        <dbReference type="EMBL" id="KAK6625557.1"/>
    </source>
</evidence>
<keyword evidence="1" id="KW-1133">Transmembrane helix</keyword>
<protein>
    <submittedName>
        <fullName evidence="2">Uncharacterized protein</fullName>
    </submittedName>
</protein>
<dbReference type="Proteomes" id="UP001372834">
    <property type="component" value="Unassembled WGS sequence"/>
</dbReference>
<feature type="non-terminal residue" evidence="2">
    <location>
        <position position="76"/>
    </location>
</feature>
<organism evidence="2 3">
    <name type="scientific">Polyplax serrata</name>
    <name type="common">Common mouse louse</name>
    <dbReference type="NCBI Taxonomy" id="468196"/>
    <lineage>
        <taxon>Eukaryota</taxon>
        <taxon>Metazoa</taxon>
        <taxon>Ecdysozoa</taxon>
        <taxon>Arthropoda</taxon>
        <taxon>Hexapoda</taxon>
        <taxon>Insecta</taxon>
        <taxon>Pterygota</taxon>
        <taxon>Neoptera</taxon>
        <taxon>Paraneoptera</taxon>
        <taxon>Psocodea</taxon>
        <taxon>Troctomorpha</taxon>
        <taxon>Phthiraptera</taxon>
        <taxon>Anoplura</taxon>
        <taxon>Polyplacidae</taxon>
        <taxon>Polyplax</taxon>
    </lineage>
</organism>
<reference evidence="2 3" key="1">
    <citation type="submission" date="2023-10" db="EMBL/GenBank/DDBJ databases">
        <title>Genomes of two closely related lineages of the louse Polyplax serrata with different host specificities.</title>
        <authorList>
            <person name="Martinu J."/>
            <person name="Tarabai H."/>
            <person name="Stefka J."/>
            <person name="Hypsa V."/>
        </authorList>
    </citation>
    <scope>NUCLEOTIDE SEQUENCE [LARGE SCALE GENOMIC DNA]</scope>
    <source>
        <strain evidence="2">HR10_N</strain>
    </source>
</reference>
<keyword evidence="1" id="KW-0472">Membrane</keyword>
<evidence type="ECO:0000256" key="1">
    <source>
        <dbReference type="SAM" id="Phobius"/>
    </source>
</evidence>
<gene>
    <name evidence="2" type="ORF">RUM43_005856</name>
</gene>
<feature type="non-terminal residue" evidence="2">
    <location>
        <position position="1"/>
    </location>
</feature>
<comment type="caution">
    <text evidence="2">The sequence shown here is derived from an EMBL/GenBank/DDBJ whole genome shotgun (WGS) entry which is preliminary data.</text>
</comment>
<feature type="transmembrane region" description="Helical" evidence="1">
    <location>
        <begin position="12"/>
        <end position="29"/>
    </location>
</feature>
<name>A0AAN8S531_POLSC</name>
<dbReference type="AlphaFoldDB" id="A0AAN8S531"/>
<dbReference type="EMBL" id="JAWJWE010000037">
    <property type="protein sequence ID" value="KAK6625557.1"/>
    <property type="molecule type" value="Genomic_DNA"/>
</dbReference>